<proteinExistence type="predicted"/>
<evidence type="ECO:0000313" key="3">
    <source>
        <dbReference type="EMBL" id="EJK62840.1"/>
    </source>
</evidence>
<feature type="region of interest" description="Disordered" evidence="2">
    <location>
        <begin position="1"/>
        <end position="24"/>
    </location>
</feature>
<name>K0SBX9_THAOC</name>
<dbReference type="AlphaFoldDB" id="K0SBX9"/>
<reference evidence="3 4" key="1">
    <citation type="journal article" date="2012" name="Genome Biol.">
        <title>Genome and low-iron response of an oceanic diatom adapted to chronic iron limitation.</title>
        <authorList>
            <person name="Lommer M."/>
            <person name="Specht M."/>
            <person name="Roy A.S."/>
            <person name="Kraemer L."/>
            <person name="Andreson R."/>
            <person name="Gutowska M.A."/>
            <person name="Wolf J."/>
            <person name="Bergner S.V."/>
            <person name="Schilhabel M.B."/>
            <person name="Klostermeier U.C."/>
            <person name="Beiko R.G."/>
            <person name="Rosenstiel P."/>
            <person name="Hippler M."/>
            <person name="Laroche J."/>
        </authorList>
    </citation>
    <scope>NUCLEOTIDE SEQUENCE [LARGE SCALE GENOMIC DNA]</scope>
    <source>
        <strain evidence="3 4">CCMP1005</strain>
    </source>
</reference>
<comment type="caution">
    <text evidence="3">The sequence shown here is derived from an EMBL/GenBank/DDBJ whole genome shotgun (WGS) entry which is preliminary data.</text>
</comment>
<feature type="region of interest" description="Disordered" evidence="2">
    <location>
        <begin position="571"/>
        <end position="595"/>
    </location>
</feature>
<sequence>MASGSSSSTTAVADSGSCDSSQSPPMSFGETCAVELPSRCNVYLSESRPLPRLRDVGGGSCTATEGRLLRFATENHSVSLVKDQLSTSRLPSTTTDKSKKREVRTKTTPKQRFKQCSCLAHSHLVRRGSGCDDFTSVEVYALMGSPAEVIDAHSDNNTLTTGNHSAGSSKCTPNMHATYSLLVKCRQYNQERKGQQSNQAKPSRASGKSYREAISLQYRPLCVHACETAISTTSGDESAVAIFVSSVKDGKLHLYLANADSVQCRVRQDSTIPSDIPCFQEVDLGLGNTNDKGSNCSFWSASPITSLEACHSPNNTTYVAISCYDGTIRIVALFLSEDANEAKVVNVEIRSNSTFIVDGPALTLRFGCKDDGSLIVVAGSLYGYACLFYQVRSRKGEEQEFDGPLLIVDDLYDPQNNSEDSITSAHVARGSDGRLVIIVGTHRGRVLIFRQLQIVDKATQLLEKAAMELAELQNQSEHYRGVKSELECDIDAKKSRTSELNEICSRLRTKLDLMQVIPPTLAADEGDDAPSQMEIDEPVTEPVPSEDPQTGLGSPNMQTDEIETELVPIQNLEENEPDDEPKGLELLDSEPGAPHETDQAVLHAELDDVTEEMDWINEKLSECAAAIAELDDQAVEREKRIQRLESFPSRLREVYDLERSAHRYEILQEAQVPYPVQGITSSVTENGNMELFVTTTLTLHMFLAR</sequence>
<organism evidence="3 4">
    <name type="scientific">Thalassiosira oceanica</name>
    <name type="common">Marine diatom</name>
    <dbReference type="NCBI Taxonomy" id="159749"/>
    <lineage>
        <taxon>Eukaryota</taxon>
        <taxon>Sar</taxon>
        <taxon>Stramenopiles</taxon>
        <taxon>Ochrophyta</taxon>
        <taxon>Bacillariophyta</taxon>
        <taxon>Coscinodiscophyceae</taxon>
        <taxon>Thalassiosirophycidae</taxon>
        <taxon>Thalassiosirales</taxon>
        <taxon>Thalassiosiraceae</taxon>
        <taxon>Thalassiosira</taxon>
    </lineage>
</organism>
<dbReference type="SUPFAM" id="SSF50978">
    <property type="entry name" value="WD40 repeat-like"/>
    <property type="match status" value="1"/>
</dbReference>
<dbReference type="InterPro" id="IPR036322">
    <property type="entry name" value="WD40_repeat_dom_sf"/>
</dbReference>
<evidence type="ECO:0000256" key="1">
    <source>
        <dbReference type="SAM" id="Coils"/>
    </source>
</evidence>
<dbReference type="EMBL" id="AGNL01018591">
    <property type="protein sequence ID" value="EJK62840.1"/>
    <property type="molecule type" value="Genomic_DNA"/>
</dbReference>
<accession>K0SBX9</accession>
<protein>
    <submittedName>
        <fullName evidence="3">Uncharacterized protein</fullName>
    </submittedName>
</protein>
<feature type="region of interest" description="Disordered" evidence="2">
    <location>
        <begin position="521"/>
        <end position="557"/>
    </location>
</feature>
<dbReference type="OrthoDB" id="49567at2759"/>
<gene>
    <name evidence="3" type="ORF">THAOC_16533</name>
</gene>
<evidence type="ECO:0000313" key="4">
    <source>
        <dbReference type="Proteomes" id="UP000266841"/>
    </source>
</evidence>
<feature type="compositionally biased region" description="Polar residues" evidence="2">
    <location>
        <begin position="547"/>
        <end position="557"/>
    </location>
</feature>
<keyword evidence="1" id="KW-0175">Coiled coil</keyword>
<feature type="compositionally biased region" description="Low complexity" evidence="2">
    <location>
        <begin position="1"/>
        <end position="17"/>
    </location>
</feature>
<evidence type="ECO:0000256" key="2">
    <source>
        <dbReference type="SAM" id="MobiDB-lite"/>
    </source>
</evidence>
<feature type="coiled-coil region" evidence="1">
    <location>
        <begin position="455"/>
        <end position="489"/>
    </location>
</feature>
<dbReference type="eggNOG" id="ENOG502QYH2">
    <property type="taxonomic scope" value="Eukaryota"/>
</dbReference>
<feature type="compositionally biased region" description="Acidic residues" evidence="2">
    <location>
        <begin position="524"/>
        <end position="539"/>
    </location>
</feature>
<dbReference type="OMA" id="CETAIST"/>
<keyword evidence="4" id="KW-1185">Reference proteome</keyword>
<dbReference type="Proteomes" id="UP000266841">
    <property type="component" value="Unassembled WGS sequence"/>
</dbReference>